<organism evidence="3 4">
    <name type="scientific">Aplosporella prunicola CBS 121167</name>
    <dbReference type="NCBI Taxonomy" id="1176127"/>
    <lineage>
        <taxon>Eukaryota</taxon>
        <taxon>Fungi</taxon>
        <taxon>Dikarya</taxon>
        <taxon>Ascomycota</taxon>
        <taxon>Pezizomycotina</taxon>
        <taxon>Dothideomycetes</taxon>
        <taxon>Dothideomycetes incertae sedis</taxon>
        <taxon>Botryosphaeriales</taxon>
        <taxon>Aplosporellaceae</taxon>
        <taxon>Aplosporella</taxon>
    </lineage>
</organism>
<dbReference type="PANTHER" id="PTHR35394:SF5">
    <property type="entry name" value="DUF3176 DOMAIN-CONTAINING PROTEIN"/>
    <property type="match status" value="1"/>
</dbReference>
<keyword evidence="2" id="KW-1133">Transmembrane helix</keyword>
<dbReference type="InterPro" id="IPR021514">
    <property type="entry name" value="DUF3176"/>
</dbReference>
<proteinExistence type="predicted"/>
<dbReference type="GeneID" id="54294986"/>
<keyword evidence="2" id="KW-0812">Transmembrane</keyword>
<evidence type="ECO:0000313" key="4">
    <source>
        <dbReference type="Proteomes" id="UP000799438"/>
    </source>
</evidence>
<sequence>MDAITIGSQELSTQQHLGAWRPGLLRLESQQFLLPYNEQVSHAQITSDASLSQSETSIPGNSRNLQNEQSPPESSSVLSKLENWWIWELLGLLVSAASLIGIIFILGKYDQERRPTWYYLSLSSLVSWLSTAAKICAFIPVSRGLGQLKWVWLAEKRRPLSDLKVFDSASRGLLGSLELLWELKCRHFAVLGAVATVLGLAFDPFIQNLVHYYDGQIQDTSQIALLTNCTTYNTRGPLMGGNFHYEDPILHANVYRAIANVEQANSWATPQYFCSSGNCTWDPIATLELRSTCKDVSERLEMECHPPMALSTTTSPLVHSNTYFPAIQLILAQGIEKSKGAGALNITKDTIFTATECILEAGVRSFQAAVNNSTYEEKALNTYSIKSKSTDASIWSPPWGPEYGMQRGQNFSIDSDTLRDMFLYLHGTFSGSVSGASDSFQFRGDQETVRAIFYGNYTDCNTPEDPLACALNNTAKAISKTFQDAAYNANGPGGASMTVGKTMVTVTFVRVSWYWISLPVFIWLLSAITWIGTAWKTRKTKVETWRNNPIPLAFLYRENAEKESVEYGISDEAYVKRAENMQVRLQVEGNKASLV</sequence>
<dbReference type="PANTHER" id="PTHR35394">
    <property type="entry name" value="DUF3176 DOMAIN-CONTAINING PROTEIN"/>
    <property type="match status" value="1"/>
</dbReference>
<dbReference type="AlphaFoldDB" id="A0A6A6B3F6"/>
<protein>
    <submittedName>
        <fullName evidence="3">Uncharacterized protein</fullName>
    </submittedName>
</protein>
<dbReference type="OrthoDB" id="5376804at2759"/>
<keyword evidence="4" id="KW-1185">Reference proteome</keyword>
<reference evidence="3" key="1">
    <citation type="journal article" date="2020" name="Stud. Mycol.">
        <title>101 Dothideomycetes genomes: a test case for predicting lifestyles and emergence of pathogens.</title>
        <authorList>
            <person name="Haridas S."/>
            <person name="Albert R."/>
            <person name="Binder M."/>
            <person name="Bloem J."/>
            <person name="Labutti K."/>
            <person name="Salamov A."/>
            <person name="Andreopoulos B."/>
            <person name="Baker S."/>
            <person name="Barry K."/>
            <person name="Bills G."/>
            <person name="Bluhm B."/>
            <person name="Cannon C."/>
            <person name="Castanera R."/>
            <person name="Culley D."/>
            <person name="Daum C."/>
            <person name="Ezra D."/>
            <person name="Gonzalez J."/>
            <person name="Henrissat B."/>
            <person name="Kuo A."/>
            <person name="Liang C."/>
            <person name="Lipzen A."/>
            <person name="Lutzoni F."/>
            <person name="Magnuson J."/>
            <person name="Mondo S."/>
            <person name="Nolan M."/>
            <person name="Ohm R."/>
            <person name="Pangilinan J."/>
            <person name="Park H.-J."/>
            <person name="Ramirez L."/>
            <person name="Alfaro M."/>
            <person name="Sun H."/>
            <person name="Tritt A."/>
            <person name="Yoshinaga Y."/>
            <person name="Zwiers L.-H."/>
            <person name="Turgeon B."/>
            <person name="Goodwin S."/>
            <person name="Spatafora J."/>
            <person name="Crous P."/>
            <person name="Grigoriev I."/>
        </authorList>
    </citation>
    <scope>NUCLEOTIDE SEQUENCE</scope>
    <source>
        <strain evidence="3">CBS 121167</strain>
    </source>
</reference>
<dbReference type="Proteomes" id="UP000799438">
    <property type="component" value="Unassembled WGS sequence"/>
</dbReference>
<gene>
    <name evidence="3" type="ORF">K452DRAFT_236197</name>
</gene>
<feature type="region of interest" description="Disordered" evidence="1">
    <location>
        <begin position="50"/>
        <end position="72"/>
    </location>
</feature>
<feature type="transmembrane region" description="Helical" evidence="2">
    <location>
        <begin position="84"/>
        <end position="106"/>
    </location>
</feature>
<dbReference type="RefSeq" id="XP_033392979.1">
    <property type="nucleotide sequence ID" value="XM_033537490.1"/>
</dbReference>
<evidence type="ECO:0000313" key="3">
    <source>
        <dbReference type="EMBL" id="KAF2137261.1"/>
    </source>
</evidence>
<dbReference type="Pfam" id="PF11374">
    <property type="entry name" value="DUF3176"/>
    <property type="match status" value="1"/>
</dbReference>
<keyword evidence="2" id="KW-0472">Membrane</keyword>
<feature type="transmembrane region" description="Helical" evidence="2">
    <location>
        <begin position="118"/>
        <end position="141"/>
    </location>
</feature>
<feature type="transmembrane region" description="Helical" evidence="2">
    <location>
        <begin position="513"/>
        <end position="531"/>
    </location>
</feature>
<name>A0A6A6B3F6_9PEZI</name>
<dbReference type="EMBL" id="ML995505">
    <property type="protein sequence ID" value="KAF2137261.1"/>
    <property type="molecule type" value="Genomic_DNA"/>
</dbReference>
<accession>A0A6A6B3F6</accession>
<evidence type="ECO:0000256" key="2">
    <source>
        <dbReference type="SAM" id="Phobius"/>
    </source>
</evidence>
<evidence type="ECO:0000256" key="1">
    <source>
        <dbReference type="SAM" id="MobiDB-lite"/>
    </source>
</evidence>